<sequence>MKERGVVEKEVNDMSFDKCSRLTSVTMGDNESGNLEGNSLSVYRFENNPEHVSDRETASSHGLPRFRGSGHEFKRNVVSNLETRSTSEDGDSWRRNVSNYHTERLLVIGSCKDGDVRRCIPISGGVNQEGIRNSQREFESDEGSNSLQSISSSASCSSDNSSRVSSDLTPLVSYIYEDSEIQTTEDEVEVHLHPTGESAASNLDQLSAQLRRSATFPPPSALVYANGGEVSELDSLSEEDDAMETPGQHEEEEESDESGYVELMDSGVKESGESTLSSDRKETDLAHHQMMKIILRGDSRSSHCLQV</sequence>
<proteinExistence type="predicted"/>
<evidence type="ECO:0000313" key="3">
    <source>
        <dbReference type="Proteomes" id="UP000235965"/>
    </source>
</evidence>
<organism evidence="2 3">
    <name type="scientific">Cryptotermes secundus</name>
    <dbReference type="NCBI Taxonomy" id="105785"/>
    <lineage>
        <taxon>Eukaryota</taxon>
        <taxon>Metazoa</taxon>
        <taxon>Ecdysozoa</taxon>
        <taxon>Arthropoda</taxon>
        <taxon>Hexapoda</taxon>
        <taxon>Insecta</taxon>
        <taxon>Pterygota</taxon>
        <taxon>Neoptera</taxon>
        <taxon>Polyneoptera</taxon>
        <taxon>Dictyoptera</taxon>
        <taxon>Blattodea</taxon>
        <taxon>Blattoidea</taxon>
        <taxon>Termitoidae</taxon>
        <taxon>Kalotermitidae</taxon>
        <taxon>Cryptotermitinae</taxon>
        <taxon>Cryptotermes</taxon>
    </lineage>
</organism>
<dbReference type="InParanoid" id="A0A2J7R5W5"/>
<feature type="region of interest" description="Disordered" evidence="1">
    <location>
        <begin position="50"/>
        <end position="71"/>
    </location>
</feature>
<protein>
    <submittedName>
        <fullName evidence="2">Uncharacterized protein</fullName>
    </submittedName>
</protein>
<feature type="compositionally biased region" description="Acidic residues" evidence="1">
    <location>
        <begin position="250"/>
        <end position="259"/>
    </location>
</feature>
<evidence type="ECO:0000313" key="2">
    <source>
        <dbReference type="EMBL" id="PNF36226.1"/>
    </source>
</evidence>
<dbReference type="EMBL" id="NEVH01006987">
    <property type="protein sequence ID" value="PNF36226.1"/>
    <property type="molecule type" value="Genomic_DNA"/>
</dbReference>
<name>A0A2J7R5W5_9NEOP</name>
<feature type="region of interest" description="Disordered" evidence="1">
    <location>
        <begin position="123"/>
        <end position="165"/>
    </location>
</feature>
<reference evidence="2 3" key="1">
    <citation type="submission" date="2017-12" db="EMBL/GenBank/DDBJ databases">
        <title>Hemimetabolous genomes reveal molecular basis of termite eusociality.</title>
        <authorList>
            <person name="Harrison M.C."/>
            <person name="Jongepier E."/>
            <person name="Robertson H.M."/>
            <person name="Arning N."/>
            <person name="Bitard-Feildel T."/>
            <person name="Chao H."/>
            <person name="Childers C.P."/>
            <person name="Dinh H."/>
            <person name="Doddapaneni H."/>
            <person name="Dugan S."/>
            <person name="Gowin J."/>
            <person name="Greiner C."/>
            <person name="Han Y."/>
            <person name="Hu H."/>
            <person name="Hughes D.S.T."/>
            <person name="Huylmans A.-K."/>
            <person name="Kemena C."/>
            <person name="Kremer L.P.M."/>
            <person name="Lee S.L."/>
            <person name="Lopez-Ezquerra A."/>
            <person name="Mallet L."/>
            <person name="Monroy-Kuhn J.M."/>
            <person name="Moser A."/>
            <person name="Murali S.C."/>
            <person name="Muzny D.M."/>
            <person name="Otani S."/>
            <person name="Piulachs M.-D."/>
            <person name="Poelchau M."/>
            <person name="Qu J."/>
            <person name="Schaub F."/>
            <person name="Wada-Katsumata A."/>
            <person name="Worley K.C."/>
            <person name="Xie Q."/>
            <person name="Ylla G."/>
            <person name="Poulsen M."/>
            <person name="Gibbs R.A."/>
            <person name="Schal C."/>
            <person name="Richards S."/>
            <person name="Belles X."/>
            <person name="Korb J."/>
            <person name="Bornberg-Bauer E."/>
        </authorList>
    </citation>
    <scope>NUCLEOTIDE SEQUENCE [LARGE SCALE GENOMIC DNA]</scope>
    <source>
        <tissue evidence="2">Whole body</tissue>
    </source>
</reference>
<dbReference type="OrthoDB" id="5962185at2759"/>
<evidence type="ECO:0000256" key="1">
    <source>
        <dbReference type="SAM" id="MobiDB-lite"/>
    </source>
</evidence>
<dbReference type="AlphaFoldDB" id="A0A2J7R5W5"/>
<feature type="compositionally biased region" description="Acidic residues" evidence="1">
    <location>
        <begin position="232"/>
        <end position="243"/>
    </location>
</feature>
<gene>
    <name evidence="2" type="ORF">B7P43_G08698</name>
</gene>
<feature type="compositionally biased region" description="Low complexity" evidence="1">
    <location>
        <begin position="144"/>
        <end position="165"/>
    </location>
</feature>
<accession>A0A2J7R5W5</accession>
<dbReference type="Proteomes" id="UP000235965">
    <property type="component" value="Unassembled WGS sequence"/>
</dbReference>
<feature type="compositionally biased region" description="Basic and acidic residues" evidence="1">
    <location>
        <begin position="267"/>
        <end position="285"/>
    </location>
</feature>
<feature type="region of interest" description="Disordered" evidence="1">
    <location>
        <begin position="232"/>
        <end position="285"/>
    </location>
</feature>
<comment type="caution">
    <text evidence="2">The sequence shown here is derived from an EMBL/GenBank/DDBJ whole genome shotgun (WGS) entry which is preliminary data.</text>
</comment>
<keyword evidence="3" id="KW-1185">Reference proteome</keyword>